<accession>A0ABV4NXL2</accession>
<evidence type="ECO:0000256" key="4">
    <source>
        <dbReference type="ARBA" id="ARBA00023143"/>
    </source>
</evidence>
<dbReference type="PANTHER" id="PTHR34653:SF1">
    <property type="entry name" value="FLAGELLAR HOOK-BASAL BODY COMPLEX PROTEIN FLIE"/>
    <property type="match status" value="1"/>
</dbReference>
<dbReference type="RefSeq" id="WP_371838322.1">
    <property type="nucleotide sequence ID" value="NZ_JBGMEK010000011.1"/>
</dbReference>
<evidence type="ECO:0000313" key="7">
    <source>
        <dbReference type="Proteomes" id="UP001569428"/>
    </source>
</evidence>
<protein>
    <recommendedName>
        <fullName evidence="3 5">Flagellar hook-basal body complex protein FliE</fullName>
    </recommendedName>
</protein>
<dbReference type="PRINTS" id="PR01006">
    <property type="entry name" value="FLGHOOKFLIE"/>
</dbReference>
<keyword evidence="6" id="KW-0282">Flagellum</keyword>
<organism evidence="6 7">
    <name type="scientific">Microbulbifer epialgicus</name>
    <dbReference type="NCBI Taxonomy" id="393907"/>
    <lineage>
        <taxon>Bacteria</taxon>
        <taxon>Pseudomonadati</taxon>
        <taxon>Pseudomonadota</taxon>
        <taxon>Gammaproteobacteria</taxon>
        <taxon>Cellvibrionales</taxon>
        <taxon>Microbulbiferaceae</taxon>
        <taxon>Microbulbifer</taxon>
    </lineage>
</organism>
<dbReference type="NCBIfam" id="TIGR00205">
    <property type="entry name" value="fliE"/>
    <property type="match status" value="1"/>
</dbReference>
<comment type="caution">
    <text evidence="6">The sequence shown here is derived from an EMBL/GenBank/DDBJ whole genome shotgun (WGS) entry which is preliminary data.</text>
</comment>
<dbReference type="PANTHER" id="PTHR34653">
    <property type="match status" value="1"/>
</dbReference>
<sequence length="97" mass="11014">MSIDAINPIGEFKKIELPSSSEVRNNNFYQAVSSELQHVSEQYRVAEEQALTLTVGNLDDVHQVMSAINKAKLSFELVTQVRNKLLEGYQEIMKMQV</sequence>
<dbReference type="Proteomes" id="UP001569428">
    <property type="component" value="Unassembled WGS sequence"/>
</dbReference>
<dbReference type="InterPro" id="IPR001624">
    <property type="entry name" value="FliE"/>
</dbReference>
<comment type="subcellular location">
    <subcellularLocation>
        <location evidence="1 5">Bacterial flagellum basal body</location>
    </subcellularLocation>
</comment>
<keyword evidence="6" id="KW-0966">Cell projection</keyword>
<evidence type="ECO:0000256" key="2">
    <source>
        <dbReference type="ARBA" id="ARBA00009272"/>
    </source>
</evidence>
<keyword evidence="6" id="KW-0969">Cilium</keyword>
<keyword evidence="4 5" id="KW-0975">Bacterial flagellum</keyword>
<keyword evidence="7" id="KW-1185">Reference proteome</keyword>
<name>A0ABV4NXL2_9GAMM</name>
<dbReference type="EMBL" id="JBGMEK010000011">
    <property type="protein sequence ID" value="MFA0810749.1"/>
    <property type="molecule type" value="Genomic_DNA"/>
</dbReference>
<proteinExistence type="inferred from homology"/>
<evidence type="ECO:0000313" key="6">
    <source>
        <dbReference type="EMBL" id="MFA0810749.1"/>
    </source>
</evidence>
<evidence type="ECO:0000256" key="3">
    <source>
        <dbReference type="ARBA" id="ARBA00018024"/>
    </source>
</evidence>
<gene>
    <name evidence="5 6" type="primary">fliE</name>
    <name evidence="6" type="ORF">ACCI49_07425</name>
</gene>
<reference evidence="6 7" key="1">
    <citation type="submission" date="2024-08" db="EMBL/GenBank/DDBJ databases">
        <authorList>
            <person name="Ishaq N."/>
        </authorList>
    </citation>
    <scope>NUCLEOTIDE SEQUENCE [LARGE SCALE GENOMIC DNA]</scope>
    <source>
        <strain evidence="6 7">DSM 18651</strain>
    </source>
</reference>
<dbReference type="Pfam" id="PF02049">
    <property type="entry name" value="FliE"/>
    <property type="match status" value="1"/>
</dbReference>
<dbReference type="HAMAP" id="MF_00724">
    <property type="entry name" value="FliE"/>
    <property type="match status" value="1"/>
</dbReference>
<evidence type="ECO:0000256" key="5">
    <source>
        <dbReference type="HAMAP-Rule" id="MF_00724"/>
    </source>
</evidence>
<comment type="similarity">
    <text evidence="2 5">Belongs to the FliE family.</text>
</comment>
<evidence type="ECO:0000256" key="1">
    <source>
        <dbReference type="ARBA" id="ARBA00004117"/>
    </source>
</evidence>